<feature type="domain" description="AB hydrolase-1" evidence="1">
    <location>
        <begin position="3"/>
        <end position="188"/>
    </location>
</feature>
<dbReference type="Proteomes" id="UP000538929">
    <property type="component" value="Unassembled WGS sequence"/>
</dbReference>
<dbReference type="InterPro" id="IPR000073">
    <property type="entry name" value="AB_hydrolase_1"/>
</dbReference>
<reference evidence="3" key="1">
    <citation type="submission" date="2019-10" db="EMBL/GenBank/DDBJ databases">
        <title>Streptomyces sp. nov., a novel actinobacterium isolated from alkaline environment.</title>
        <authorList>
            <person name="Golinska P."/>
        </authorList>
    </citation>
    <scope>NUCLEOTIDE SEQUENCE [LARGE SCALE GENOMIC DNA]</scope>
    <source>
        <strain evidence="3">DSM 42118</strain>
    </source>
</reference>
<accession>A0A7W3TES0</accession>
<dbReference type="GO" id="GO:0046503">
    <property type="term" value="P:glycerolipid catabolic process"/>
    <property type="evidence" value="ECO:0007669"/>
    <property type="project" value="TreeGrafter"/>
</dbReference>
<comment type="caution">
    <text evidence="2">The sequence shown here is derived from an EMBL/GenBank/DDBJ whole genome shotgun (WGS) entry which is preliminary data.</text>
</comment>
<dbReference type="SUPFAM" id="SSF53474">
    <property type="entry name" value="alpha/beta-Hydrolases"/>
    <property type="match status" value="1"/>
</dbReference>
<dbReference type="RefSeq" id="WP_182606877.1">
    <property type="nucleotide sequence ID" value="NZ_VKHT01000475.1"/>
</dbReference>
<protein>
    <submittedName>
        <fullName evidence="2">Alpha/beta fold hydrolase</fullName>
    </submittedName>
</protein>
<dbReference type="AlphaFoldDB" id="A0A7W3TES0"/>
<keyword evidence="3" id="KW-1185">Reference proteome</keyword>
<evidence type="ECO:0000313" key="3">
    <source>
        <dbReference type="Proteomes" id="UP000538929"/>
    </source>
</evidence>
<dbReference type="PANTHER" id="PTHR43433:SF5">
    <property type="entry name" value="AB HYDROLASE-1 DOMAIN-CONTAINING PROTEIN"/>
    <property type="match status" value="1"/>
</dbReference>
<evidence type="ECO:0000259" key="1">
    <source>
        <dbReference type="Pfam" id="PF12697"/>
    </source>
</evidence>
<dbReference type="Pfam" id="PF12697">
    <property type="entry name" value="Abhydrolase_6"/>
    <property type="match status" value="1"/>
</dbReference>
<feature type="non-terminal residue" evidence="2">
    <location>
        <position position="1"/>
    </location>
</feature>
<proteinExistence type="predicted"/>
<keyword evidence="2" id="KW-0378">Hydrolase</keyword>
<dbReference type="Gene3D" id="3.40.50.1820">
    <property type="entry name" value="alpha/beta hydrolase"/>
    <property type="match status" value="1"/>
</dbReference>
<dbReference type="InterPro" id="IPR050471">
    <property type="entry name" value="AB_hydrolase"/>
</dbReference>
<organism evidence="2 3">
    <name type="scientific">Streptomyces alkaliphilus</name>
    <dbReference type="NCBI Taxonomy" id="1472722"/>
    <lineage>
        <taxon>Bacteria</taxon>
        <taxon>Bacillati</taxon>
        <taxon>Actinomycetota</taxon>
        <taxon>Actinomycetes</taxon>
        <taxon>Kitasatosporales</taxon>
        <taxon>Streptomycetaceae</taxon>
        <taxon>Streptomyces</taxon>
    </lineage>
</organism>
<name>A0A7W3TES0_9ACTN</name>
<gene>
    <name evidence="2" type="ORF">FNQ90_15085</name>
</gene>
<evidence type="ECO:0000313" key="2">
    <source>
        <dbReference type="EMBL" id="MBB0245387.1"/>
    </source>
</evidence>
<dbReference type="InterPro" id="IPR029058">
    <property type="entry name" value="AB_hydrolase_fold"/>
</dbReference>
<dbReference type="PANTHER" id="PTHR43433">
    <property type="entry name" value="HYDROLASE, ALPHA/BETA FOLD FAMILY PROTEIN"/>
    <property type="match status" value="1"/>
</dbReference>
<dbReference type="EMBL" id="VKHT01000475">
    <property type="protein sequence ID" value="MBB0245387.1"/>
    <property type="molecule type" value="Genomic_DNA"/>
</dbReference>
<dbReference type="GO" id="GO:0004806">
    <property type="term" value="F:triacylglycerol lipase activity"/>
    <property type="evidence" value="ECO:0007669"/>
    <property type="project" value="TreeGrafter"/>
</dbReference>
<sequence>AHPRHYPLGTLAEDVRAQARALADSGPVHLLGHSMGGLIARAAVLRGPDPFTSLTLLSSGPGRLGPSSRWKVRVLRAGIPALGQRGMWRLWHPRPEETEVGTFMFRRWMSSSPGQLRATGRLLLREPDRVAELAATGLPVHVVSGQRDGAWPVAWMDEMAARLRAHRSVIPGAEHSPNVERPHATADVLVDFWARLTPRR</sequence>